<evidence type="ECO:0000256" key="1">
    <source>
        <dbReference type="ARBA" id="ARBA00022553"/>
    </source>
</evidence>
<evidence type="ECO:0000313" key="3">
    <source>
        <dbReference type="EMBL" id="CAD9600004.1"/>
    </source>
</evidence>
<dbReference type="GO" id="GO:0000492">
    <property type="term" value="P:box C/D snoRNP assembly"/>
    <property type="evidence" value="ECO:0007669"/>
    <property type="project" value="TreeGrafter"/>
</dbReference>
<dbReference type="GO" id="GO:0070761">
    <property type="term" value="C:pre-snoRNP complex"/>
    <property type="evidence" value="ECO:0007669"/>
    <property type="project" value="TreeGrafter"/>
</dbReference>
<dbReference type="AlphaFoldDB" id="A0A7S2L9M2"/>
<organism evidence="3">
    <name type="scientific">Leptocylindrus danicus</name>
    <dbReference type="NCBI Taxonomy" id="163516"/>
    <lineage>
        <taxon>Eukaryota</taxon>
        <taxon>Sar</taxon>
        <taxon>Stramenopiles</taxon>
        <taxon>Ochrophyta</taxon>
        <taxon>Bacillariophyta</taxon>
        <taxon>Coscinodiscophyceae</taxon>
        <taxon>Chaetocerotophycidae</taxon>
        <taxon>Leptocylindrales</taxon>
        <taxon>Leptocylindraceae</taxon>
        <taxon>Leptocylindrus</taxon>
    </lineage>
</organism>
<protein>
    <recommendedName>
        <fullName evidence="2">BCD1 alpha/beta domain-containing protein</fullName>
    </recommendedName>
</protein>
<sequence length="187" mass="21219">MRSNVKLVFMSRGMDRRRLNTSYYNIKKNLLYWRVEFVFHMFDSLCDLDNCLSKINLGNNNGHSKCSCNTESVVIERVDDATALFDEIDKVVKERGKGNASPLLKQYVGVERKDLNLFMKIEPCSSSRVRFHRIDGSVALQSAISNCNLIEFPTFEVALKAAVKRFPTLIQDVPNVEGDSCGRDVDG</sequence>
<gene>
    <name evidence="3" type="ORF">LDAN0321_LOCUS16356</name>
</gene>
<feature type="domain" description="BCD1 alpha/beta" evidence="2">
    <location>
        <begin position="2"/>
        <end position="166"/>
    </location>
</feature>
<name>A0A7S2L9M2_9STRA</name>
<dbReference type="Pfam" id="PF25790">
    <property type="entry name" value="BCD1"/>
    <property type="match status" value="1"/>
</dbReference>
<dbReference type="PANTHER" id="PTHR13483:SF3">
    <property type="entry name" value="BOX C_D SNORNA PROTEIN 1"/>
    <property type="match status" value="1"/>
</dbReference>
<keyword evidence="1" id="KW-0597">Phosphoprotein</keyword>
<dbReference type="GO" id="GO:0048254">
    <property type="term" value="P:snoRNA localization"/>
    <property type="evidence" value="ECO:0007669"/>
    <property type="project" value="TreeGrafter"/>
</dbReference>
<accession>A0A7S2L9M2</accession>
<dbReference type="InterPro" id="IPR051639">
    <property type="entry name" value="BCD1"/>
</dbReference>
<dbReference type="GO" id="GO:0000463">
    <property type="term" value="P:maturation of LSU-rRNA from tricistronic rRNA transcript (SSU-rRNA, 5.8S rRNA, LSU-rRNA)"/>
    <property type="evidence" value="ECO:0007669"/>
    <property type="project" value="TreeGrafter"/>
</dbReference>
<dbReference type="EMBL" id="HBGY01026433">
    <property type="protein sequence ID" value="CAD9600004.1"/>
    <property type="molecule type" value="Transcribed_RNA"/>
</dbReference>
<reference evidence="3" key="1">
    <citation type="submission" date="2021-01" db="EMBL/GenBank/DDBJ databases">
        <authorList>
            <person name="Corre E."/>
            <person name="Pelletier E."/>
            <person name="Niang G."/>
            <person name="Scheremetjew M."/>
            <person name="Finn R."/>
            <person name="Kale V."/>
            <person name="Holt S."/>
            <person name="Cochrane G."/>
            <person name="Meng A."/>
            <person name="Brown T."/>
            <person name="Cohen L."/>
        </authorList>
    </citation>
    <scope>NUCLEOTIDE SEQUENCE</scope>
    <source>
        <strain evidence="3">B650</strain>
    </source>
</reference>
<dbReference type="GO" id="GO:0005634">
    <property type="term" value="C:nucleus"/>
    <property type="evidence" value="ECO:0007669"/>
    <property type="project" value="TreeGrafter"/>
</dbReference>
<dbReference type="InterPro" id="IPR057721">
    <property type="entry name" value="BCD1_alpha/beta"/>
</dbReference>
<dbReference type="PANTHER" id="PTHR13483">
    <property type="entry name" value="BOX C_D SNORNA PROTEIN 1-RELATED"/>
    <property type="match status" value="1"/>
</dbReference>
<evidence type="ECO:0000259" key="2">
    <source>
        <dbReference type="Pfam" id="PF25790"/>
    </source>
</evidence>
<proteinExistence type="predicted"/>